<accession>A0ABD1FYS2</accession>
<evidence type="ECO:0000313" key="2">
    <source>
        <dbReference type="EMBL" id="KAL1536807.1"/>
    </source>
</evidence>
<evidence type="ECO:0000313" key="3">
    <source>
        <dbReference type="Proteomes" id="UP001567538"/>
    </source>
</evidence>
<name>A0ABD1FYS2_SALDI</name>
<feature type="compositionally biased region" description="Polar residues" evidence="1">
    <location>
        <begin position="26"/>
        <end position="35"/>
    </location>
</feature>
<dbReference type="Proteomes" id="UP001567538">
    <property type="component" value="Unassembled WGS sequence"/>
</dbReference>
<gene>
    <name evidence="2" type="ORF">AAHA92_29396</name>
</gene>
<feature type="compositionally biased region" description="Basic and acidic residues" evidence="1">
    <location>
        <begin position="100"/>
        <end position="111"/>
    </location>
</feature>
<dbReference type="EMBL" id="JBEAFC010000011">
    <property type="protein sequence ID" value="KAL1536807.1"/>
    <property type="molecule type" value="Genomic_DNA"/>
</dbReference>
<organism evidence="2 3">
    <name type="scientific">Salvia divinorum</name>
    <name type="common">Maria pastora</name>
    <name type="synonym">Diviner's sage</name>
    <dbReference type="NCBI Taxonomy" id="28513"/>
    <lineage>
        <taxon>Eukaryota</taxon>
        <taxon>Viridiplantae</taxon>
        <taxon>Streptophyta</taxon>
        <taxon>Embryophyta</taxon>
        <taxon>Tracheophyta</taxon>
        <taxon>Spermatophyta</taxon>
        <taxon>Magnoliopsida</taxon>
        <taxon>eudicotyledons</taxon>
        <taxon>Gunneridae</taxon>
        <taxon>Pentapetalae</taxon>
        <taxon>asterids</taxon>
        <taxon>lamiids</taxon>
        <taxon>Lamiales</taxon>
        <taxon>Lamiaceae</taxon>
        <taxon>Nepetoideae</taxon>
        <taxon>Mentheae</taxon>
        <taxon>Salviinae</taxon>
        <taxon>Salvia</taxon>
        <taxon>Salvia subgen. Calosphace</taxon>
    </lineage>
</organism>
<dbReference type="PANTHER" id="PTHR34665">
    <property type="entry name" value="DUF3741 DOMAIN-CONTAINING PROTEIN"/>
    <property type="match status" value="1"/>
</dbReference>
<protein>
    <submittedName>
        <fullName evidence="2">Uncharacterized protein</fullName>
    </submittedName>
</protein>
<feature type="compositionally biased region" description="Basic and acidic residues" evidence="1">
    <location>
        <begin position="36"/>
        <end position="57"/>
    </location>
</feature>
<evidence type="ECO:0000256" key="1">
    <source>
        <dbReference type="SAM" id="MobiDB-lite"/>
    </source>
</evidence>
<dbReference type="AlphaFoldDB" id="A0ABD1FYS2"/>
<feature type="region of interest" description="Disordered" evidence="1">
    <location>
        <begin position="92"/>
        <end position="111"/>
    </location>
</feature>
<reference evidence="2 3" key="1">
    <citation type="submission" date="2024-06" db="EMBL/GenBank/DDBJ databases">
        <title>A chromosome level genome sequence of Diviner's sage (Salvia divinorum).</title>
        <authorList>
            <person name="Ford S.A."/>
            <person name="Ro D.-K."/>
            <person name="Ness R.W."/>
            <person name="Phillips M.A."/>
        </authorList>
    </citation>
    <scope>NUCLEOTIDE SEQUENCE [LARGE SCALE GENOMIC DNA]</scope>
    <source>
        <strain evidence="2">SAF-2024a</strain>
        <tissue evidence="2">Leaf</tissue>
    </source>
</reference>
<comment type="caution">
    <text evidence="2">The sequence shown here is derived from an EMBL/GenBank/DDBJ whole genome shotgun (WGS) entry which is preliminary data.</text>
</comment>
<feature type="region of interest" description="Disordered" evidence="1">
    <location>
        <begin position="26"/>
        <end position="57"/>
    </location>
</feature>
<dbReference type="PANTHER" id="PTHR34665:SF4">
    <property type="entry name" value="DUF3741 DOMAIN-CONTAINING PROTEIN"/>
    <property type="match status" value="1"/>
</dbReference>
<sequence length="173" mass="19550">MEKRVSFSDSLTKSAAWAWLERRSGQPATELNASRNKFEAKPSRHKSEAVRKVQEKSDCLTKSIQSEGFYSLLDRYEIERISKHLDYYIESSRRRSHGGRRAEADEAKSNHREAKKVAKGSWLGSHAPLACGASRGEVVDRASIAYSRRRLLEKRRAAAVEFVGCGPRQGIRA</sequence>
<keyword evidence="3" id="KW-1185">Reference proteome</keyword>
<proteinExistence type="predicted"/>